<reference evidence="1 2" key="2">
    <citation type="submission" date="2009-02" db="EMBL/GenBank/DDBJ databases">
        <title>Draft genome sequence of Clostridium methylpentosum (DSM 5476).</title>
        <authorList>
            <person name="Sudarsanam P."/>
            <person name="Ley R."/>
            <person name="Guruge J."/>
            <person name="Turnbaugh P.J."/>
            <person name="Mahowald M."/>
            <person name="Liep D."/>
            <person name="Gordon J."/>
        </authorList>
    </citation>
    <scope>NUCLEOTIDE SEQUENCE [LARGE SCALE GENOMIC DNA]</scope>
    <source>
        <strain evidence="1 2">DSM 5476</strain>
    </source>
</reference>
<dbReference type="Proteomes" id="UP000003340">
    <property type="component" value="Unassembled WGS sequence"/>
</dbReference>
<sequence length="62" mass="6602">MCGEVTYETIEILFSNSPLRFSLQRFDRLLGQAANKLGTGGPFLGQCTGKLAGKNICGSFSG</sequence>
<evidence type="ECO:0000313" key="2">
    <source>
        <dbReference type="Proteomes" id="UP000003340"/>
    </source>
</evidence>
<proteinExistence type="predicted"/>
<accession>C0EAN2</accession>
<dbReference type="AlphaFoldDB" id="C0EAN2"/>
<name>C0EAN2_9FIRM</name>
<organism evidence="1 2">
    <name type="scientific">[Clostridium] methylpentosum DSM 5476</name>
    <dbReference type="NCBI Taxonomy" id="537013"/>
    <lineage>
        <taxon>Bacteria</taxon>
        <taxon>Bacillati</taxon>
        <taxon>Bacillota</taxon>
        <taxon>Clostridia</taxon>
        <taxon>Eubacteriales</taxon>
        <taxon>Oscillospiraceae</taxon>
        <taxon>Oscillospiraceae incertae sedis</taxon>
    </lineage>
</organism>
<gene>
    <name evidence="1" type="ORF">CLOSTMETH_00895</name>
</gene>
<protein>
    <submittedName>
        <fullName evidence="1">Uncharacterized protein</fullName>
    </submittedName>
</protein>
<comment type="caution">
    <text evidence="1">The sequence shown here is derived from an EMBL/GenBank/DDBJ whole genome shotgun (WGS) entry which is preliminary data.</text>
</comment>
<keyword evidence="2" id="KW-1185">Reference proteome</keyword>
<dbReference type="STRING" id="537013.CLOSTMETH_00895"/>
<dbReference type="EMBL" id="ACEC01000034">
    <property type="protein sequence ID" value="EEG31449.1"/>
    <property type="molecule type" value="Genomic_DNA"/>
</dbReference>
<evidence type="ECO:0000313" key="1">
    <source>
        <dbReference type="EMBL" id="EEG31449.1"/>
    </source>
</evidence>
<reference evidence="1 2" key="1">
    <citation type="submission" date="2009-01" db="EMBL/GenBank/DDBJ databases">
        <authorList>
            <person name="Fulton L."/>
            <person name="Clifton S."/>
            <person name="Fulton B."/>
            <person name="Xu J."/>
            <person name="Minx P."/>
            <person name="Pepin K.H."/>
            <person name="Johnson M."/>
            <person name="Bhonagiri V."/>
            <person name="Nash W.E."/>
            <person name="Mardis E.R."/>
            <person name="Wilson R.K."/>
        </authorList>
    </citation>
    <scope>NUCLEOTIDE SEQUENCE [LARGE SCALE GENOMIC DNA]</scope>
    <source>
        <strain evidence="1 2">DSM 5476</strain>
    </source>
</reference>
<dbReference type="HOGENOM" id="CLU_2896138_0_0_9"/>